<dbReference type="Pfam" id="PF19528">
    <property type="entry name" value="DUF6056"/>
    <property type="match status" value="1"/>
</dbReference>
<dbReference type="AlphaFoldDB" id="A0A1G6I362"/>
<feature type="transmembrane region" description="Helical" evidence="1">
    <location>
        <begin position="230"/>
        <end position="250"/>
    </location>
</feature>
<dbReference type="RefSeq" id="WP_093729141.1">
    <property type="nucleotide sequence ID" value="NZ_FMYW01000001.1"/>
</dbReference>
<dbReference type="EMBL" id="FMYW01000001">
    <property type="protein sequence ID" value="SDC00515.1"/>
    <property type="molecule type" value="Genomic_DNA"/>
</dbReference>
<feature type="transmembrane region" description="Helical" evidence="1">
    <location>
        <begin position="207"/>
        <end position="223"/>
    </location>
</feature>
<accession>A0A1G6I362</accession>
<keyword evidence="1" id="KW-0472">Membrane</keyword>
<protein>
    <recommendedName>
        <fullName evidence="4">Glycosyltransferase RgtA/B/C/D-like domain-containing protein</fullName>
    </recommendedName>
</protein>
<keyword evidence="3" id="KW-1185">Reference proteome</keyword>
<organism evidence="2 3">
    <name type="scientific">Succiniclasticum ruminis</name>
    <dbReference type="NCBI Taxonomy" id="40841"/>
    <lineage>
        <taxon>Bacteria</taxon>
        <taxon>Bacillati</taxon>
        <taxon>Bacillota</taxon>
        <taxon>Negativicutes</taxon>
        <taxon>Acidaminococcales</taxon>
        <taxon>Acidaminococcaceae</taxon>
        <taxon>Succiniclasticum</taxon>
    </lineage>
</organism>
<reference evidence="3" key="1">
    <citation type="submission" date="2016-10" db="EMBL/GenBank/DDBJ databases">
        <authorList>
            <person name="Varghese N."/>
            <person name="Submissions S."/>
        </authorList>
    </citation>
    <scope>NUCLEOTIDE SEQUENCE [LARGE SCALE GENOMIC DNA]</scope>
    <source>
        <strain evidence="3">DSM 11005</strain>
    </source>
</reference>
<evidence type="ECO:0000256" key="1">
    <source>
        <dbReference type="SAM" id="Phobius"/>
    </source>
</evidence>
<feature type="transmembrane region" description="Helical" evidence="1">
    <location>
        <begin position="129"/>
        <end position="151"/>
    </location>
</feature>
<feature type="transmembrane region" description="Helical" evidence="1">
    <location>
        <begin position="12"/>
        <end position="29"/>
    </location>
</feature>
<evidence type="ECO:0000313" key="3">
    <source>
        <dbReference type="Proteomes" id="UP000198943"/>
    </source>
</evidence>
<feature type="transmembrane region" description="Helical" evidence="1">
    <location>
        <begin position="373"/>
        <end position="394"/>
    </location>
</feature>
<feature type="transmembrane region" description="Helical" evidence="1">
    <location>
        <begin position="185"/>
        <end position="201"/>
    </location>
</feature>
<dbReference type="Proteomes" id="UP000198943">
    <property type="component" value="Unassembled WGS sequence"/>
</dbReference>
<sequence>MIEKQNKNKNGLFALIVIYSFLFILNYLTPMGFGDDYLYSFIWQGNAMNHPLSLDAVRISSFSDLFLSQWRHYFTWGGRTVAHSLAQFFLWQGKVFFNLINSFVGALLVVEVYWCIHKGKVSFSFNPKILYWIFFALWAFTPGFTPVFLWLTGACNYLWTCVILIGLMIPYIKKYYYPENKNCDCTVFAGFMFLCGVIAGWTNENSVCWIILTLAIHLLVLHRKSGNIENWMYTGFIGLIVGYIALMFAPGNLFRLHLIHGLKWDILQTFTINGSAFLKVIFCQFLLWYFLLRFFYIVAHVSNMDADLRKESSLITILSIISLGMTGIMLMAPDFPERSGFFGTVWLIIAIGIASRIQKEHKMKLIQDDAKRFLSVIGVIYFIMTSVITIQYFYEMFEWHRELIHRVVQSKNNNKKTVLIVKPFRKANKTEVLMSGFHIIENGLSEDADNWENVAFARYYGIKEIQEEKD</sequence>
<feature type="transmembrane region" description="Helical" evidence="1">
    <location>
        <begin position="157"/>
        <end position="173"/>
    </location>
</feature>
<dbReference type="OrthoDB" id="1661582at2"/>
<proteinExistence type="predicted"/>
<feature type="transmembrane region" description="Helical" evidence="1">
    <location>
        <begin position="95"/>
        <end position="117"/>
    </location>
</feature>
<dbReference type="InterPro" id="IPR045691">
    <property type="entry name" value="DUF6056"/>
</dbReference>
<gene>
    <name evidence="2" type="ORF">SAMN04487864_101397</name>
</gene>
<evidence type="ECO:0000313" key="2">
    <source>
        <dbReference type="EMBL" id="SDC00515.1"/>
    </source>
</evidence>
<feature type="transmembrane region" description="Helical" evidence="1">
    <location>
        <begin position="313"/>
        <end position="333"/>
    </location>
</feature>
<evidence type="ECO:0008006" key="4">
    <source>
        <dbReference type="Google" id="ProtNLM"/>
    </source>
</evidence>
<keyword evidence="1" id="KW-0812">Transmembrane</keyword>
<feature type="transmembrane region" description="Helical" evidence="1">
    <location>
        <begin position="339"/>
        <end position="357"/>
    </location>
</feature>
<name>A0A1G6I362_9FIRM</name>
<keyword evidence="1" id="KW-1133">Transmembrane helix</keyword>
<feature type="transmembrane region" description="Helical" evidence="1">
    <location>
        <begin position="270"/>
        <end position="292"/>
    </location>
</feature>